<dbReference type="EMBL" id="LZRT01000094">
    <property type="protein sequence ID" value="OUM86116.1"/>
    <property type="molecule type" value="Genomic_DNA"/>
</dbReference>
<proteinExistence type="predicted"/>
<sequence length="92" mass="10009">MDGKTKVRLGVGLAGLLTFAGSFALISSSDETGMPTSQTPDFFQVPFPDLEPYEPSPSLAPSLDPEDEEDEFSPKFMLRQVGWVPQTNTRAS</sequence>
<name>A0A1Y3PJ05_9BACI</name>
<evidence type="ECO:0000313" key="2">
    <source>
        <dbReference type="EMBL" id="OUM86116.1"/>
    </source>
</evidence>
<feature type="region of interest" description="Disordered" evidence="1">
    <location>
        <begin position="48"/>
        <end position="71"/>
    </location>
</feature>
<organism evidence="2 3">
    <name type="scientific">Bacillus thermozeamaize</name>
    <dbReference type="NCBI Taxonomy" id="230954"/>
    <lineage>
        <taxon>Bacteria</taxon>
        <taxon>Bacillati</taxon>
        <taxon>Bacillota</taxon>
        <taxon>Bacilli</taxon>
        <taxon>Bacillales</taxon>
        <taxon>Bacillaceae</taxon>
        <taxon>Bacillus</taxon>
    </lineage>
</organism>
<dbReference type="AlphaFoldDB" id="A0A1Y3PJ05"/>
<evidence type="ECO:0000256" key="1">
    <source>
        <dbReference type="SAM" id="MobiDB-lite"/>
    </source>
</evidence>
<evidence type="ECO:0000313" key="3">
    <source>
        <dbReference type="Proteomes" id="UP000196475"/>
    </source>
</evidence>
<accession>A0A1Y3PJ05</accession>
<comment type="caution">
    <text evidence="2">The sequence shown here is derived from an EMBL/GenBank/DDBJ whole genome shotgun (WGS) entry which is preliminary data.</text>
</comment>
<gene>
    <name evidence="2" type="ORF">BAA01_01950</name>
</gene>
<reference evidence="3" key="1">
    <citation type="submission" date="2016-06" db="EMBL/GenBank/DDBJ databases">
        <authorList>
            <person name="Nascimento L."/>
            <person name="Pereira R.V."/>
            <person name="Martins L.F."/>
            <person name="Quaggio R.B."/>
            <person name="Silva A.M."/>
            <person name="Setubal J.C."/>
        </authorList>
    </citation>
    <scope>NUCLEOTIDE SEQUENCE [LARGE SCALE GENOMIC DNA]</scope>
</reference>
<protein>
    <submittedName>
        <fullName evidence="2">Uncharacterized protein</fullName>
    </submittedName>
</protein>
<dbReference type="Proteomes" id="UP000196475">
    <property type="component" value="Unassembled WGS sequence"/>
</dbReference>